<comment type="pathway">
    <text evidence="5">Amino-acid biosynthesis; L-leucine biosynthesis; L-leucine from 3-methyl-2-oxobutanoate: step 4/4.</text>
</comment>
<evidence type="ECO:0000313" key="14">
    <source>
        <dbReference type="EMBL" id="PZF75278.1"/>
    </source>
</evidence>
<dbReference type="PANTHER" id="PTHR42743">
    <property type="entry name" value="AMINO-ACID AMINOTRANSFERASE"/>
    <property type="match status" value="1"/>
</dbReference>
<dbReference type="FunFam" id="3.20.10.10:FF:000002">
    <property type="entry name" value="D-alanine aminotransferase"/>
    <property type="match status" value="1"/>
</dbReference>
<evidence type="ECO:0000256" key="13">
    <source>
        <dbReference type="ARBA" id="ARBA00049229"/>
    </source>
</evidence>
<dbReference type="Pfam" id="PF01063">
    <property type="entry name" value="Aminotran_4"/>
    <property type="match status" value="1"/>
</dbReference>
<evidence type="ECO:0000256" key="7">
    <source>
        <dbReference type="ARBA" id="ARBA00013053"/>
    </source>
</evidence>
<evidence type="ECO:0000256" key="12">
    <source>
        <dbReference type="ARBA" id="ARBA00048798"/>
    </source>
</evidence>
<dbReference type="SUPFAM" id="SSF56752">
    <property type="entry name" value="D-aminoacid aminotransferase-like PLP-dependent enzymes"/>
    <property type="match status" value="1"/>
</dbReference>
<comment type="catalytic activity">
    <reaction evidence="12">
        <text>L-isoleucine + 2-oxoglutarate = (S)-3-methyl-2-oxopentanoate + L-glutamate</text>
        <dbReference type="Rhea" id="RHEA:24801"/>
        <dbReference type="ChEBI" id="CHEBI:16810"/>
        <dbReference type="ChEBI" id="CHEBI:29985"/>
        <dbReference type="ChEBI" id="CHEBI:35146"/>
        <dbReference type="ChEBI" id="CHEBI:58045"/>
        <dbReference type="EC" id="2.6.1.42"/>
    </reaction>
</comment>
<evidence type="ECO:0000256" key="9">
    <source>
        <dbReference type="ARBA" id="ARBA00022898"/>
    </source>
</evidence>
<dbReference type="RefSeq" id="WP_111200104.1">
    <property type="nucleotide sequence ID" value="NZ_QKVK01000012.1"/>
</dbReference>
<dbReference type="GO" id="GO:0008652">
    <property type="term" value="P:amino acid biosynthetic process"/>
    <property type="evidence" value="ECO:0007669"/>
    <property type="project" value="UniProtKB-ARBA"/>
</dbReference>
<name>A0A2W2B599_9HYPH</name>
<dbReference type="PANTHER" id="PTHR42743:SF11">
    <property type="entry name" value="AMINODEOXYCHORISMATE LYASE"/>
    <property type="match status" value="1"/>
</dbReference>
<evidence type="ECO:0000256" key="11">
    <source>
        <dbReference type="ARBA" id="ARBA00048212"/>
    </source>
</evidence>
<organism evidence="14 15">
    <name type="scientific">Aestuariivirga litoralis</name>
    <dbReference type="NCBI Taxonomy" id="2650924"/>
    <lineage>
        <taxon>Bacteria</taxon>
        <taxon>Pseudomonadati</taxon>
        <taxon>Pseudomonadota</taxon>
        <taxon>Alphaproteobacteria</taxon>
        <taxon>Hyphomicrobiales</taxon>
        <taxon>Aestuariivirgaceae</taxon>
        <taxon>Aestuariivirga</taxon>
    </lineage>
</organism>
<keyword evidence="10" id="KW-0100">Branched-chain amino acid biosynthesis</keyword>
<keyword evidence="15" id="KW-1185">Reference proteome</keyword>
<dbReference type="InterPro" id="IPR036038">
    <property type="entry name" value="Aminotransferase-like"/>
</dbReference>
<dbReference type="GO" id="GO:0009082">
    <property type="term" value="P:branched-chain amino acid biosynthetic process"/>
    <property type="evidence" value="ECO:0007669"/>
    <property type="project" value="UniProtKB-KW"/>
</dbReference>
<reference evidence="15" key="1">
    <citation type="submission" date="2018-06" db="EMBL/GenBank/DDBJ databases">
        <title>Aestuariibacter litoralis strain KCTC 52945T.</title>
        <authorList>
            <person name="Li X."/>
            <person name="Salam N."/>
            <person name="Li J.-L."/>
            <person name="Chen Y.-M."/>
            <person name="Yang Z.-W."/>
            <person name="Zhang L.-Y."/>
            <person name="Han M.-X."/>
            <person name="Xiao M."/>
            <person name="Li W.-J."/>
        </authorList>
    </citation>
    <scope>NUCLEOTIDE SEQUENCE [LARGE SCALE GENOMIC DNA]</scope>
    <source>
        <strain evidence="15">KCTC 52945</strain>
    </source>
</reference>
<dbReference type="AlphaFoldDB" id="A0A2W2B599"/>
<dbReference type="Proteomes" id="UP000248795">
    <property type="component" value="Unassembled WGS sequence"/>
</dbReference>
<evidence type="ECO:0000256" key="5">
    <source>
        <dbReference type="ARBA" id="ARBA00005072"/>
    </source>
</evidence>
<sequence>MSRTWFNGALTEGPLAVERGERGLLLGDGLFETILVLNRTPLWGNMHFARLEAAAHELGIGFDRDGLDDAVAEILAGIPKLHHVLRVTLTRGTAARGLAAVGGSSSLLLMLDAFDPNMMLKPVALSSTAIRRNPQSLSCRLKTLSYIDNIAAAREAASHGVEDALMLNTWGNVACTTIANIFLLKGKSLVTPSRDQGILTGVTRQTLLHSAAHLGLKPEERVVKPAELKEADAVFLTNSLRFLRPVTALDREPLPQADLSALVQSLCEAARLQCGHDPRMVDLGKAGR</sequence>
<evidence type="ECO:0000256" key="4">
    <source>
        <dbReference type="ARBA" id="ARBA00004931"/>
    </source>
</evidence>
<comment type="catalytic activity">
    <reaction evidence="11">
        <text>L-valine + 2-oxoglutarate = 3-methyl-2-oxobutanoate + L-glutamate</text>
        <dbReference type="Rhea" id="RHEA:24813"/>
        <dbReference type="ChEBI" id="CHEBI:11851"/>
        <dbReference type="ChEBI" id="CHEBI:16810"/>
        <dbReference type="ChEBI" id="CHEBI:29985"/>
        <dbReference type="ChEBI" id="CHEBI:57762"/>
        <dbReference type="EC" id="2.6.1.42"/>
    </reaction>
</comment>
<evidence type="ECO:0000256" key="6">
    <source>
        <dbReference type="ARBA" id="ARBA00009320"/>
    </source>
</evidence>
<keyword evidence="10" id="KW-0028">Amino-acid biosynthesis</keyword>
<keyword evidence="14" id="KW-0808">Transferase</keyword>
<evidence type="ECO:0000256" key="2">
    <source>
        <dbReference type="ARBA" id="ARBA00003109"/>
    </source>
</evidence>
<dbReference type="InterPro" id="IPR001544">
    <property type="entry name" value="Aminotrans_IV"/>
</dbReference>
<evidence type="ECO:0000256" key="1">
    <source>
        <dbReference type="ARBA" id="ARBA00001933"/>
    </source>
</evidence>
<evidence type="ECO:0000313" key="15">
    <source>
        <dbReference type="Proteomes" id="UP000248795"/>
    </source>
</evidence>
<comment type="function">
    <text evidence="2">Acts on leucine, isoleucine and valine.</text>
</comment>
<dbReference type="InterPro" id="IPR043132">
    <property type="entry name" value="BCAT-like_C"/>
</dbReference>
<dbReference type="EMBL" id="QKVK01000012">
    <property type="protein sequence ID" value="PZF75278.1"/>
    <property type="molecule type" value="Genomic_DNA"/>
</dbReference>
<dbReference type="GO" id="GO:0004084">
    <property type="term" value="F:branched-chain-amino-acid transaminase activity"/>
    <property type="evidence" value="ECO:0007669"/>
    <property type="project" value="UniProtKB-EC"/>
</dbReference>
<accession>A0A2W2B599</accession>
<dbReference type="InterPro" id="IPR050571">
    <property type="entry name" value="Class-IV_PLP-Dep_Aminotrnsfr"/>
</dbReference>
<dbReference type="Gene3D" id="3.30.470.10">
    <property type="match status" value="1"/>
</dbReference>
<gene>
    <name evidence="14" type="ORF">DK847_18875</name>
</gene>
<dbReference type="EC" id="2.6.1.42" evidence="7"/>
<protein>
    <recommendedName>
        <fullName evidence="8">Probable branched-chain-amino-acid aminotransferase</fullName>
        <ecNumber evidence="7">2.6.1.42</ecNumber>
    </recommendedName>
</protein>
<keyword evidence="14" id="KW-0032">Aminotransferase</keyword>
<comment type="pathway">
    <text evidence="4">Amino-acid biosynthesis; L-valine biosynthesis; L-valine from pyruvate: step 4/4.</text>
</comment>
<dbReference type="InterPro" id="IPR043131">
    <property type="entry name" value="BCAT-like_N"/>
</dbReference>
<comment type="similarity">
    <text evidence="6">Belongs to the class-IV pyridoxal-phosphate-dependent aminotransferase family.</text>
</comment>
<dbReference type="Gene3D" id="3.20.10.10">
    <property type="entry name" value="D-amino Acid Aminotransferase, subunit A, domain 2"/>
    <property type="match status" value="1"/>
</dbReference>
<comment type="caution">
    <text evidence="14">The sequence shown here is derived from an EMBL/GenBank/DDBJ whole genome shotgun (WGS) entry which is preliminary data.</text>
</comment>
<keyword evidence="9" id="KW-0663">Pyridoxal phosphate</keyword>
<comment type="pathway">
    <text evidence="3">Amino-acid biosynthesis; L-isoleucine biosynthesis; L-isoleucine from 2-oxobutanoate: step 4/4.</text>
</comment>
<comment type="cofactor">
    <cofactor evidence="1">
        <name>pyridoxal 5'-phosphate</name>
        <dbReference type="ChEBI" id="CHEBI:597326"/>
    </cofactor>
</comment>
<evidence type="ECO:0000256" key="3">
    <source>
        <dbReference type="ARBA" id="ARBA00004824"/>
    </source>
</evidence>
<proteinExistence type="inferred from homology"/>
<evidence type="ECO:0000256" key="10">
    <source>
        <dbReference type="ARBA" id="ARBA00023304"/>
    </source>
</evidence>
<comment type="catalytic activity">
    <reaction evidence="13">
        <text>L-leucine + 2-oxoglutarate = 4-methyl-2-oxopentanoate + L-glutamate</text>
        <dbReference type="Rhea" id="RHEA:18321"/>
        <dbReference type="ChEBI" id="CHEBI:16810"/>
        <dbReference type="ChEBI" id="CHEBI:17865"/>
        <dbReference type="ChEBI" id="CHEBI:29985"/>
        <dbReference type="ChEBI" id="CHEBI:57427"/>
        <dbReference type="EC" id="2.6.1.42"/>
    </reaction>
</comment>
<evidence type="ECO:0000256" key="8">
    <source>
        <dbReference type="ARBA" id="ARBA00014472"/>
    </source>
</evidence>